<evidence type="ECO:0000256" key="10">
    <source>
        <dbReference type="RuleBase" id="RU364115"/>
    </source>
</evidence>
<evidence type="ECO:0000313" key="12">
    <source>
        <dbReference type="EMBL" id="OWR02061.1"/>
    </source>
</evidence>
<evidence type="ECO:0000313" key="13">
    <source>
        <dbReference type="Proteomes" id="UP000197446"/>
    </source>
</evidence>
<comment type="similarity">
    <text evidence="2 10">Belongs to the HsdR family.</text>
</comment>
<proteinExistence type="inferred from homology"/>
<dbReference type="Proteomes" id="UP000197446">
    <property type="component" value="Unassembled WGS sequence"/>
</dbReference>
<evidence type="ECO:0000256" key="5">
    <source>
        <dbReference type="ARBA" id="ARBA00022747"/>
    </source>
</evidence>
<evidence type="ECO:0000259" key="11">
    <source>
        <dbReference type="PROSITE" id="PS51192"/>
    </source>
</evidence>
<sequence>MSEGHVEQAMLDWLAGLGYTAVHGDDLSPGGQHEARRRYSDVVLTPRLRVAVVSLNPNLSEKEVDQAVALVAGYGSQSVVDGNKEVYDWLRNGVPIDRVEPDGRRTIVRARVLDFDGDNDLLAVQQLTVHGQKIRRPDIVLFINGLPLVVVELKNPADINADIEAAYNQIQTYKADIPQLFFFNLLNVISDGTVARYGSLTADLGRHSRWRLLGGKKAAKGMLELEVLIRGLLEPATLLAFFRGFVAFGGSDGGATFKIVAQWHQYHGVLRAVDRAVDALLHKKDGKGGVIWFTQGSGKSLLALFYVMALRDRPEFENPTVVLVTDRKDLDGQLFETFADCSWSLRATPDQADGRDDLRKKLSAVEAGGVFFTTINKFAPEAGKTSVQVLCDRSNVVVIADEAHRTQYGFKAEISAETGKRRYGMAKYMRDALPNAIYLGMTGTPVSLDDRDTEAVFGTYVDVYDMVAAQEDEAIVPVSYESRVIELRFNEAEKQSLMDEFLEATEDEDEGTQNTTVSRLTRLEAIAMADGRLETLAADLVAHWEARKETMAGKAMIVAISREAAVRLFDEIVKLRPAWRGDDVNNGRIKIVMTSNSSDPAHFQPHRTDPRQLKQIEKRFKDADDPLDLVIVRDMWLTGFDAPPVNTLYVDKPMQGHGLMQAIARTNRIWRDKPGGLIVDYIGIGEELKKAIRQYTRDAHSDRDPVDTSGEALKVLLDTLDVIRKEFFHGFEYGGFQEPKRALSLLGPAMEHILEVDPEPDEKGRNRGVRAFLDQVAKLNKAQALAGTLDAAMALRDEIAFFQAVRVSLIKLTRSGETRSRVEKEAALRQLVAKGVLVEGVNDIFGTLGVGKPDISVLDEQFLAQIQSMPTKNLAAELLERLIADQVKSRSQKNAIQGKEFTQKLEEAIAKYQNRALTTVEVIEELIRLAREINSSRPPDDMSEEEFAFYQALTENESAVRELGHPVLRALAQELTDKLRKSATINWQNRKSARARMIAMVKVLLAKHKYPPDKQAEATDKVIAQAELLADTWAFEHP</sequence>
<dbReference type="InterPro" id="IPR014001">
    <property type="entry name" value="Helicase_ATP-bd"/>
</dbReference>
<reference evidence="12 13" key="1">
    <citation type="journal article" date="2007" name="Int. J. Syst. Evol. Microbiol.">
        <title>Description of Pelomonas aquatica sp. nov. and Pelomonas puraquae sp. nov., isolated from industrial and haemodialysis water.</title>
        <authorList>
            <person name="Gomila M."/>
            <person name="Bowien B."/>
            <person name="Falsen E."/>
            <person name="Moore E.R."/>
            <person name="Lalucat J."/>
        </authorList>
    </citation>
    <scope>NUCLEOTIDE SEQUENCE [LARGE SCALE GENOMIC DNA]</scope>
    <source>
        <strain evidence="12 13">CCUG 52769</strain>
    </source>
</reference>
<dbReference type="SMART" id="SM00487">
    <property type="entry name" value="DEXDc"/>
    <property type="match status" value="1"/>
</dbReference>
<dbReference type="GO" id="GO:0009307">
    <property type="term" value="P:DNA restriction-modification system"/>
    <property type="evidence" value="ECO:0007669"/>
    <property type="project" value="UniProtKB-KW"/>
</dbReference>
<comment type="catalytic activity">
    <reaction evidence="1 10">
        <text>Endonucleolytic cleavage of DNA to give random double-stranded fragments with terminal 5'-phosphates, ATP is simultaneously hydrolyzed.</text>
        <dbReference type="EC" id="3.1.21.3"/>
    </reaction>
</comment>
<dbReference type="InterPro" id="IPR021810">
    <property type="entry name" value="T1RH-like_C"/>
</dbReference>
<dbReference type="Pfam" id="PF04313">
    <property type="entry name" value="HSDR_N"/>
    <property type="match status" value="1"/>
</dbReference>
<gene>
    <name evidence="12" type="ORF">CDO81_21500</name>
</gene>
<dbReference type="InterPro" id="IPR007409">
    <property type="entry name" value="Restrct_endonuc_type1_HsdR_N"/>
</dbReference>
<evidence type="ECO:0000256" key="4">
    <source>
        <dbReference type="ARBA" id="ARBA00022741"/>
    </source>
</evidence>
<keyword evidence="8 10" id="KW-0067">ATP-binding</keyword>
<dbReference type="GO" id="GO:0003677">
    <property type="term" value="F:DNA binding"/>
    <property type="evidence" value="ECO:0007669"/>
    <property type="project" value="UniProtKB-KW"/>
</dbReference>
<evidence type="ECO:0000256" key="2">
    <source>
        <dbReference type="ARBA" id="ARBA00008598"/>
    </source>
</evidence>
<dbReference type="InterPro" id="IPR051268">
    <property type="entry name" value="Type-I_R_enzyme_R_subunit"/>
</dbReference>
<dbReference type="SUPFAM" id="SSF52540">
    <property type="entry name" value="P-loop containing nucleoside triphosphate hydrolases"/>
    <property type="match status" value="2"/>
</dbReference>
<evidence type="ECO:0000256" key="8">
    <source>
        <dbReference type="ARBA" id="ARBA00022840"/>
    </source>
</evidence>
<keyword evidence="3" id="KW-0540">Nuclease</keyword>
<dbReference type="OrthoDB" id="9758243at2"/>
<dbReference type="InterPro" id="IPR040980">
    <property type="entry name" value="SWI2_SNF2"/>
</dbReference>
<dbReference type="NCBIfam" id="TIGR00348">
    <property type="entry name" value="hsdR"/>
    <property type="match status" value="1"/>
</dbReference>
<organism evidence="12 13">
    <name type="scientific">Roseateles puraquae</name>
    <dbReference type="NCBI Taxonomy" id="431059"/>
    <lineage>
        <taxon>Bacteria</taxon>
        <taxon>Pseudomonadati</taxon>
        <taxon>Pseudomonadota</taxon>
        <taxon>Betaproteobacteria</taxon>
        <taxon>Burkholderiales</taxon>
        <taxon>Sphaerotilaceae</taxon>
        <taxon>Roseateles</taxon>
    </lineage>
</organism>
<evidence type="ECO:0000256" key="6">
    <source>
        <dbReference type="ARBA" id="ARBA00022759"/>
    </source>
</evidence>
<dbReference type="CDD" id="cd18030">
    <property type="entry name" value="DEXHc_RE_I_HsdR"/>
    <property type="match status" value="1"/>
</dbReference>
<dbReference type="PANTHER" id="PTHR30195">
    <property type="entry name" value="TYPE I SITE-SPECIFIC DEOXYRIBONUCLEASE PROTEIN SUBUNIT M AND R"/>
    <property type="match status" value="1"/>
</dbReference>
<keyword evidence="6 12" id="KW-0255">Endonuclease</keyword>
<feature type="domain" description="Helicase ATP-binding" evidence="11">
    <location>
        <begin position="280"/>
        <end position="463"/>
    </location>
</feature>
<comment type="subunit">
    <text evidence="10">The type I restriction/modification system is composed of three polypeptides R, M and S.</text>
</comment>
<keyword evidence="13" id="KW-1185">Reference proteome</keyword>
<dbReference type="InterPro" id="IPR027417">
    <property type="entry name" value="P-loop_NTPase"/>
</dbReference>
<comment type="function">
    <text evidence="10">Subunit R is required for both nuclease and ATPase activities, but not for modification.</text>
</comment>
<keyword evidence="4 10" id="KW-0547">Nucleotide-binding</keyword>
<dbReference type="AlphaFoldDB" id="A0A254N1F7"/>
<dbReference type="InterPro" id="IPR055180">
    <property type="entry name" value="HsdR_RecA-like_helicase_dom_2"/>
</dbReference>
<evidence type="ECO:0000256" key="9">
    <source>
        <dbReference type="ARBA" id="ARBA00023125"/>
    </source>
</evidence>
<dbReference type="Pfam" id="PF18766">
    <property type="entry name" value="SWI2_SNF2"/>
    <property type="match status" value="1"/>
</dbReference>
<accession>A0A254N1F7</accession>
<dbReference type="GO" id="GO:0005524">
    <property type="term" value="F:ATP binding"/>
    <property type="evidence" value="ECO:0007669"/>
    <property type="project" value="UniProtKB-KW"/>
</dbReference>
<dbReference type="EMBL" id="NISI01000011">
    <property type="protein sequence ID" value="OWR02061.1"/>
    <property type="molecule type" value="Genomic_DNA"/>
</dbReference>
<protein>
    <recommendedName>
        <fullName evidence="10">Type I restriction enzyme endonuclease subunit</fullName>
        <shortName evidence="10">R protein</shortName>
        <ecNumber evidence="10">3.1.21.3</ecNumber>
    </recommendedName>
</protein>
<dbReference type="Pfam" id="PF22679">
    <property type="entry name" value="T1R_D3-like"/>
    <property type="match status" value="1"/>
</dbReference>
<comment type="caution">
    <text evidence="12">The sequence shown here is derived from an EMBL/GenBank/DDBJ whole genome shotgun (WGS) entry which is preliminary data.</text>
</comment>
<evidence type="ECO:0000256" key="7">
    <source>
        <dbReference type="ARBA" id="ARBA00022801"/>
    </source>
</evidence>
<dbReference type="PROSITE" id="PS51192">
    <property type="entry name" value="HELICASE_ATP_BIND_1"/>
    <property type="match status" value="1"/>
</dbReference>
<dbReference type="CDD" id="cd22332">
    <property type="entry name" value="HsdR_N"/>
    <property type="match status" value="1"/>
</dbReference>
<dbReference type="EC" id="3.1.21.3" evidence="10"/>
<name>A0A254N1F7_9BURK</name>
<dbReference type="Pfam" id="PF11867">
    <property type="entry name" value="T1RH-like_C"/>
    <property type="match status" value="1"/>
</dbReference>
<dbReference type="InterPro" id="IPR004473">
    <property type="entry name" value="Restrct_endonuc_typeI_HsdR"/>
</dbReference>
<keyword evidence="5 10" id="KW-0680">Restriction system</keyword>
<dbReference type="PANTHER" id="PTHR30195:SF15">
    <property type="entry name" value="TYPE I RESTRICTION ENZYME HINDI ENDONUCLEASE SUBUNIT"/>
    <property type="match status" value="1"/>
</dbReference>
<keyword evidence="7 10" id="KW-0378">Hydrolase</keyword>
<keyword evidence="9 10" id="KW-0238">DNA-binding</keyword>
<evidence type="ECO:0000256" key="1">
    <source>
        <dbReference type="ARBA" id="ARBA00000851"/>
    </source>
</evidence>
<evidence type="ECO:0000256" key="3">
    <source>
        <dbReference type="ARBA" id="ARBA00022722"/>
    </source>
</evidence>
<dbReference type="Gene3D" id="3.90.1570.50">
    <property type="match status" value="1"/>
</dbReference>
<dbReference type="CDD" id="cd18800">
    <property type="entry name" value="SF2_C_EcoR124I-like"/>
    <property type="match status" value="1"/>
</dbReference>
<dbReference type="GO" id="GO:0009035">
    <property type="term" value="F:type I site-specific deoxyribonuclease activity"/>
    <property type="evidence" value="ECO:0007669"/>
    <property type="project" value="UniProtKB-EC"/>
</dbReference>
<dbReference type="Gene3D" id="3.40.50.300">
    <property type="entry name" value="P-loop containing nucleotide triphosphate hydrolases"/>
    <property type="match status" value="2"/>
</dbReference>